<evidence type="ECO:0000313" key="3">
    <source>
        <dbReference type="EMBL" id="AGT09200.1"/>
    </source>
</evidence>
<organism evidence="3 4">
    <name type="scientific">Paracoccus aminophilus JCM 7686</name>
    <dbReference type="NCBI Taxonomy" id="1367847"/>
    <lineage>
        <taxon>Bacteria</taxon>
        <taxon>Pseudomonadati</taxon>
        <taxon>Pseudomonadota</taxon>
        <taxon>Alphaproteobacteria</taxon>
        <taxon>Rhodobacterales</taxon>
        <taxon>Paracoccaceae</taxon>
        <taxon>Paracoccus</taxon>
    </lineage>
</organism>
<dbReference type="PATRIC" id="fig|1367847.3.peg.2114"/>
<dbReference type="InterPro" id="IPR036188">
    <property type="entry name" value="FAD/NAD-bd_sf"/>
</dbReference>
<dbReference type="InterPro" id="IPR050631">
    <property type="entry name" value="PheA/TfdB_FAD_monoxygenase"/>
</dbReference>
<dbReference type="PANTHER" id="PTHR43476:SF5">
    <property type="entry name" value="FAD-DEPENDENT MONOOXYGENASE"/>
    <property type="match status" value="1"/>
</dbReference>
<dbReference type="Pfam" id="PF01494">
    <property type="entry name" value="FAD_binding_3"/>
    <property type="match status" value="1"/>
</dbReference>
<dbReference type="KEGG" id="pami:JCM7686_2119"/>
<dbReference type="STRING" id="1367847.JCM7686_2119"/>
<dbReference type="RefSeq" id="WP_020950838.1">
    <property type="nucleotide sequence ID" value="NC_022041.1"/>
</dbReference>
<dbReference type="OrthoDB" id="9791689at2"/>
<dbReference type="EC" id="1.14.13.50" evidence="3"/>
<gene>
    <name evidence="3" type="ORF">JCM7686_2119</name>
</gene>
<dbReference type="PRINTS" id="PR00420">
    <property type="entry name" value="RNGMNOXGNASE"/>
</dbReference>
<proteinExistence type="predicted"/>
<evidence type="ECO:0000256" key="1">
    <source>
        <dbReference type="ARBA" id="ARBA00023002"/>
    </source>
</evidence>
<dbReference type="AlphaFoldDB" id="S5Y0E8"/>
<dbReference type="eggNOG" id="COG0654">
    <property type="taxonomic scope" value="Bacteria"/>
</dbReference>
<accession>S5Y0E8</accession>
<keyword evidence="3" id="KW-0503">Monooxygenase</keyword>
<sequence>MTDHFDTDVLVVGAGPAGAILSDVLARQGIRVTLAERAATAERSFRGETVAALSVKIMEDLGYGDRLKQAGYLPLEGIAFRENGRTLLSADYSRFPIGQLPIDMPQPQLLGVAIEAARSAPSFSFLSGTQFLSLIEEDGVVKGAMLRRSGGEPYELRARLTVGCDGRFSRMRKLSGLEAKITPMERDFLWFKLPRPENWQHTSQLVARGDRHLVILPTWPDLLRVGYNVPKGGFRDQREQGITLFQDSVAALDPRLADLVRTHIRGWDDVTLLDIFTAEMEQWSRDGLLLIGDSAHTVTPVLGQGVNLAIQDAVSFAPAIYQALADSTDVIPASALQAVIAKRRSHKAMITKFQRMQEGNLAQGTRFGTFLRRLKMRLLNHSPVKYKVLDRMMNAPHALRQAPEYRAMLERLAPIGAPVDAADGFAPVAPAHQNFREEVRTNAA</sequence>
<keyword evidence="4" id="KW-1185">Reference proteome</keyword>
<dbReference type="Gene3D" id="3.50.50.60">
    <property type="entry name" value="FAD/NAD(P)-binding domain"/>
    <property type="match status" value="2"/>
</dbReference>
<reference evidence="3 4" key="1">
    <citation type="journal article" date="2014" name="BMC Genomics">
        <title>Architecture and functions of a multipartite genome of the methylotrophic bacterium Paracoccus aminophilus JCM 7686, containing primary and secondary chromids.</title>
        <authorList>
            <person name="Dziewit L."/>
            <person name="Czarnecki J."/>
            <person name="Wibberg D."/>
            <person name="Radlinska M."/>
            <person name="Mrozek P."/>
            <person name="Szymczak M."/>
            <person name="Schluter A."/>
            <person name="Puhler A."/>
            <person name="Bartosik D."/>
        </authorList>
    </citation>
    <scope>NUCLEOTIDE SEQUENCE [LARGE SCALE GENOMIC DNA]</scope>
    <source>
        <strain evidence="3">JCM 7686</strain>
    </source>
</reference>
<dbReference type="SUPFAM" id="SSF51905">
    <property type="entry name" value="FAD/NAD(P)-binding domain"/>
    <property type="match status" value="1"/>
</dbReference>
<dbReference type="Proteomes" id="UP000015480">
    <property type="component" value="Chromosome"/>
</dbReference>
<dbReference type="GO" id="GO:0018677">
    <property type="term" value="F:pentachlorophenol monooxygenase activity"/>
    <property type="evidence" value="ECO:0007669"/>
    <property type="project" value="UniProtKB-EC"/>
</dbReference>
<evidence type="ECO:0000259" key="2">
    <source>
        <dbReference type="Pfam" id="PF01494"/>
    </source>
</evidence>
<feature type="domain" description="FAD-binding" evidence="2">
    <location>
        <begin position="6"/>
        <end position="324"/>
    </location>
</feature>
<dbReference type="InterPro" id="IPR002938">
    <property type="entry name" value="FAD-bd"/>
</dbReference>
<dbReference type="GO" id="GO:0071949">
    <property type="term" value="F:FAD binding"/>
    <property type="evidence" value="ECO:0007669"/>
    <property type="project" value="InterPro"/>
</dbReference>
<keyword evidence="1 3" id="KW-0560">Oxidoreductase</keyword>
<dbReference type="HOGENOM" id="CLU_033626_1_1_5"/>
<dbReference type="EMBL" id="CP006650">
    <property type="protein sequence ID" value="AGT09200.1"/>
    <property type="molecule type" value="Genomic_DNA"/>
</dbReference>
<dbReference type="PANTHER" id="PTHR43476">
    <property type="entry name" value="3-(3-HYDROXY-PHENYL)PROPIONATE/3-HYDROXYCINNAMIC ACID HYDROXYLASE"/>
    <property type="match status" value="1"/>
</dbReference>
<name>S5Y0E8_PARAH</name>
<evidence type="ECO:0000313" key="4">
    <source>
        <dbReference type="Proteomes" id="UP000015480"/>
    </source>
</evidence>
<protein>
    <submittedName>
        <fullName evidence="3">Pentachlorophenol monooxygenase</fullName>
        <ecNumber evidence="3">1.14.13.50</ecNumber>
    </submittedName>
</protein>